<proteinExistence type="predicted"/>
<sequence length="866" mass="93136">MNFHHRMMLQRYGLGSTTSLYSTVLFDPIFTPIFTAVLGTGGFAIGATTITYASIASAIATTAISIGLQALLAQAPKPPRPEDGRAPLNQAIPFRIYAVGRTRVAGARMMWEAKGSNLYSVQAIAGHRIKSFNRFYLNDDEVTVVDNVVMPLTTGGRYGAGSASVRLYTRLGAIPETPYSELVSALGPDGIWTNDHRGDGQASLAMRAHNADAQDQQTAFPYGAPSPSVEIDGAYCWDFRDPAQDPTDQTTWTWTRNSAVILAWHLCFNEFGFGLDYQKALLPVIDLWKEEADICDEDVPLAGGGTEKRYQCNGWDTTENGPKSGLNAILATCDGHLVARGDGARILTVGKFRESRTATLTDADIVGHNVQYGVLFEDECNRLVPKFTYPATNYTSCDTDFFEDTDAQIAAGRVLTMEGSYEWCHQWRQARRLGKRDWLRQRQEVKGSLDVRLSGINAVYARWVRLETPKRLPKLDGKLVENRRSIVALTKGGFTMDFIEHPEGIDDWNPATEEGQQPPVPPAANASDIPTPVINLIQAKANGGSVYIRVVIIDPEDGSFTPVVRYRVANADGLGTPGAWVEQPNPNAEPSGGYIDLSTGNVPVDQVLDVQAAFIASNRRYSNWSVTETVTSTSDPTPPAVLTSFTLTGSAPRLGNAAFSFSTGNDSHVRSVEIYRVPSGSAFDPDTATLAGTRAVVPSSSYAFTDGDTTPINLLSNPGFDTDTVWTKGTGWTISGGKANKAPGTASLIAQAAAIANGRKARIKYVVSGFVAGLIRARISTGGSPFDDAPDRSGSGTFLESITATGARDTFHLRASSTFEGSVDDVALFEETASCAPQGVWDYYALPVNGSGVEGPASGPVNVTII</sequence>
<dbReference type="EMBL" id="WISP01000172">
    <property type="protein sequence ID" value="MQW06568.1"/>
    <property type="molecule type" value="Genomic_DNA"/>
</dbReference>
<dbReference type="RefSeq" id="WP_153318633.1">
    <property type="nucleotide sequence ID" value="NZ_WISP01000172.1"/>
</dbReference>
<name>A0A6A7ZWN1_RHIML</name>
<evidence type="ECO:0000256" key="1">
    <source>
        <dbReference type="SAM" id="MobiDB-lite"/>
    </source>
</evidence>
<protein>
    <recommendedName>
        <fullName evidence="4">Tip attachment protein J domain-containing protein</fullName>
    </recommendedName>
</protein>
<keyword evidence="2" id="KW-0472">Membrane</keyword>
<comment type="caution">
    <text evidence="3">The sequence shown here is derived from an EMBL/GenBank/DDBJ whole genome shotgun (WGS) entry which is preliminary data.</text>
</comment>
<gene>
    <name evidence="3" type="ORF">GHK45_23435</name>
</gene>
<feature type="transmembrane region" description="Helical" evidence="2">
    <location>
        <begin position="20"/>
        <end position="45"/>
    </location>
</feature>
<evidence type="ECO:0000256" key="2">
    <source>
        <dbReference type="SAM" id="Phobius"/>
    </source>
</evidence>
<accession>A0A6A7ZWN1</accession>
<keyword evidence="2" id="KW-0812">Transmembrane</keyword>
<evidence type="ECO:0000313" key="3">
    <source>
        <dbReference type="EMBL" id="MQW06568.1"/>
    </source>
</evidence>
<keyword evidence="2" id="KW-1133">Transmembrane helix</keyword>
<feature type="transmembrane region" description="Helical" evidence="2">
    <location>
        <begin position="52"/>
        <end position="72"/>
    </location>
</feature>
<feature type="region of interest" description="Disordered" evidence="1">
    <location>
        <begin position="507"/>
        <end position="527"/>
    </location>
</feature>
<dbReference type="AlphaFoldDB" id="A0A6A7ZWN1"/>
<evidence type="ECO:0008006" key="4">
    <source>
        <dbReference type="Google" id="ProtNLM"/>
    </source>
</evidence>
<reference evidence="3" key="1">
    <citation type="journal article" date="2013" name="Genome Biol.">
        <title>Comparative genomics of the core and accessory genomes of 48 Sinorhizobium strains comprising five genospecies.</title>
        <authorList>
            <person name="Sugawara M."/>
            <person name="Epstein B."/>
            <person name="Badgley B.D."/>
            <person name="Unno T."/>
            <person name="Xu L."/>
            <person name="Reese J."/>
            <person name="Gyaneshwar P."/>
            <person name="Denny R."/>
            <person name="Mudge J."/>
            <person name="Bharti A.K."/>
            <person name="Farmer A.D."/>
            <person name="May G.D."/>
            <person name="Woodward J.E."/>
            <person name="Medigue C."/>
            <person name="Vallenet D."/>
            <person name="Lajus A."/>
            <person name="Rouy Z."/>
            <person name="Martinez-Vaz B."/>
            <person name="Tiffin P."/>
            <person name="Young N.D."/>
            <person name="Sadowsky M.J."/>
        </authorList>
    </citation>
    <scope>NUCLEOTIDE SEQUENCE</scope>
    <source>
        <strain evidence="3">M30</strain>
    </source>
</reference>
<organism evidence="3">
    <name type="scientific">Rhizobium meliloti</name>
    <name type="common">Ensifer meliloti</name>
    <name type="synonym">Sinorhizobium meliloti</name>
    <dbReference type="NCBI Taxonomy" id="382"/>
    <lineage>
        <taxon>Bacteria</taxon>
        <taxon>Pseudomonadati</taxon>
        <taxon>Pseudomonadota</taxon>
        <taxon>Alphaproteobacteria</taxon>
        <taxon>Hyphomicrobiales</taxon>
        <taxon>Rhizobiaceae</taxon>
        <taxon>Sinorhizobium/Ensifer group</taxon>
        <taxon>Sinorhizobium</taxon>
    </lineage>
</organism>